<evidence type="ECO:0000256" key="7">
    <source>
        <dbReference type="ARBA" id="ARBA00023121"/>
    </source>
</evidence>
<dbReference type="GO" id="GO:0015914">
    <property type="term" value="P:phospholipid transport"/>
    <property type="evidence" value="ECO:0007669"/>
    <property type="project" value="TreeGrafter"/>
</dbReference>
<evidence type="ECO:0000259" key="11">
    <source>
        <dbReference type="PROSITE" id="PS51847"/>
    </source>
</evidence>
<organism evidence="12 13">
    <name type="scientific">Komagataella pastoris</name>
    <name type="common">Yeast</name>
    <name type="synonym">Pichia pastoris</name>
    <dbReference type="NCBI Taxonomy" id="4922"/>
    <lineage>
        <taxon>Eukaryota</taxon>
        <taxon>Fungi</taxon>
        <taxon>Dikarya</taxon>
        <taxon>Ascomycota</taxon>
        <taxon>Saccharomycotina</taxon>
        <taxon>Pichiomycetes</taxon>
        <taxon>Pichiales</taxon>
        <taxon>Pichiaceae</taxon>
        <taxon>Komagataella</taxon>
    </lineage>
</organism>
<feature type="domain" description="SMP-LTD" evidence="11">
    <location>
        <begin position="274"/>
        <end position="465"/>
    </location>
</feature>
<keyword evidence="8 10" id="KW-0472">Membrane</keyword>
<protein>
    <submittedName>
        <fullName evidence="12">BA75_02188T0</fullName>
    </submittedName>
</protein>
<sequence length="797" mass="90340">MFFFLLFIYVLGGVTFVPLVLYCTFYLAGKSVPLKPELEEHPPEKFDAGVYEDENTNGVNTYMSGWLTVTREFYHFSQVNPSEVNSGNNSSTALENSSGDSKFSLYKKKEEEDDHDPLLVDAKKLRILRRKNRYMAELKHGNLFLYSDEQKTNVQHVIVLANYGTHFVSVWPRNLPDNQLFTKRSAICIMKKKPDLLEEISESGIAPKGSYFIYADLNHEKEDWYFALLKASKRDYIRTNDSQDLLEPSLYADIMHFQNSDMINLIQILNSTEGQLTSKWINALIGRLFLAIQNTEKFKDSIRARVDSKLQKIRRPGFLDDFQIEHIDVGNSAPFITHPKLRNLTPEGALTISTNFSYEGKLTVDISTKVSISLGNRFKTKDVNVKLRIQVVKLEGLLLIKMKPPPSNRLWYAFEKMPLLDLQIDPIVSSRSFNYNLITKIIGNKFREAVRESLVHPFYDDFVFYNTESDIFRGGIWNCTQPQPHPDSMDSRQSPELSEDIDLLSVETQETSKTADYSLPIGNTEVDADAVSLRSKATSTISDLTKRANTNLKKLNRKSETDLMDSPSIVSSDSAFQESKKYVSTSIKKIGKWYKERKDDSTVNVMTETYNPPEMIQSRRGKKTAPSLSSKKDSSPSRDNHKRVPSSEMFVYKEKILVGSPNSPGGRFHNTSHAHVTDFPATYDISEIPAPKITSKAIRKPPPTVSTTEEIETETELETKLPDIGATANSQKRRPPLPPRDIQEPKLSRVPSEPTFFKEEVHSLSSESPSIKSSAPDSGNKCEDVLDHESLATNSSE</sequence>
<dbReference type="PROSITE" id="PS51847">
    <property type="entry name" value="SMP"/>
    <property type="match status" value="1"/>
</dbReference>
<keyword evidence="3 10" id="KW-0812">Transmembrane</keyword>
<evidence type="ECO:0000256" key="1">
    <source>
        <dbReference type="ARBA" id="ARBA00004586"/>
    </source>
</evidence>
<evidence type="ECO:0000313" key="13">
    <source>
        <dbReference type="Proteomes" id="UP000094565"/>
    </source>
</evidence>
<feature type="compositionally biased region" description="Low complexity" evidence="9">
    <location>
        <begin position="763"/>
        <end position="778"/>
    </location>
</feature>
<dbReference type="AlphaFoldDB" id="A0A1B2JDQ0"/>
<dbReference type="Pfam" id="PF10296">
    <property type="entry name" value="MMM1"/>
    <property type="match status" value="1"/>
</dbReference>
<keyword evidence="5 10" id="KW-1133">Transmembrane helix</keyword>
<feature type="region of interest" description="Disordered" evidence="9">
    <location>
        <begin position="608"/>
        <end position="648"/>
    </location>
</feature>
<name>A0A1B2JDQ0_PICPA</name>
<dbReference type="InterPro" id="IPR019411">
    <property type="entry name" value="MMM1_dom"/>
</dbReference>
<keyword evidence="2" id="KW-0813">Transport</keyword>
<dbReference type="SUPFAM" id="SSF50729">
    <property type="entry name" value="PH domain-like"/>
    <property type="match status" value="1"/>
</dbReference>
<evidence type="ECO:0000256" key="2">
    <source>
        <dbReference type="ARBA" id="ARBA00022448"/>
    </source>
</evidence>
<dbReference type="CDD" id="cd21675">
    <property type="entry name" value="SMP_TEX2"/>
    <property type="match status" value="1"/>
</dbReference>
<evidence type="ECO:0000256" key="9">
    <source>
        <dbReference type="SAM" id="MobiDB-lite"/>
    </source>
</evidence>
<dbReference type="PANTHER" id="PTHR13466:SF19">
    <property type="entry name" value="NUCLEUS-VACUOLE JUNCTION PROTEIN 2"/>
    <property type="match status" value="1"/>
</dbReference>
<evidence type="ECO:0000256" key="8">
    <source>
        <dbReference type="ARBA" id="ARBA00023136"/>
    </source>
</evidence>
<feature type="compositionally biased region" description="Basic and acidic residues" evidence="9">
    <location>
        <begin position="780"/>
        <end position="790"/>
    </location>
</feature>
<dbReference type="Proteomes" id="UP000094565">
    <property type="component" value="Chromosome 2"/>
</dbReference>
<accession>A0A1B2JDQ0</accession>
<dbReference type="InterPro" id="IPR031468">
    <property type="entry name" value="SMP_LBD"/>
</dbReference>
<dbReference type="EMBL" id="CP014585">
    <property type="protein sequence ID" value="ANZ76082.1"/>
    <property type="molecule type" value="Genomic_DNA"/>
</dbReference>
<evidence type="ECO:0000256" key="10">
    <source>
        <dbReference type="SAM" id="Phobius"/>
    </source>
</evidence>
<dbReference type="GO" id="GO:0008289">
    <property type="term" value="F:lipid binding"/>
    <property type="evidence" value="ECO:0007669"/>
    <property type="project" value="UniProtKB-KW"/>
</dbReference>
<feature type="region of interest" description="Disordered" evidence="9">
    <location>
        <begin position="694"/>
        <end position="797"/>
    </location>
</feature>
<keyword evidence="6" id="KW-0445">Lipid transport</keyword>
<evidence type="ECO:0000256" key="6">
    <source>
        <dbReference type="ARBA" id="ARBA00023055"/>
    </source>
</evidence>
<comment type="subcellular location">
    <subcellularLocation>
        <location evidence="1">Endoplasmic reticulum membrane</location>
    </subcellularLocation>
</comment>
<evidence type="ECO:0000256" key="3">
    <source>
        <dbReference type="ARBA" id="ARBA00022692"/>
    </source>
</evidence>
<evidence type="ECO:0000256" key="5">
    <source>
        <dbReference type="ARBA" id="ARBA00022989"/>
    </source>
</evidence>
<evidence type="ECO:0000256" key="4">
    <source>
        <dbReference type="ARBA" id="ARBA00022824"/>
    </source>
</evidence>
<dbReference type="OrthoDB" id="26740at2759"/>
<reference evidence="12 13" key="1">
    <citation type="submission" date="2016-02" db="EMBL/GenBank/DDBJ databases">
        <title>Comparative genomic and transcriptomic foundation for Pichia pastoris.</title>
        <authorList>
            <person name="Love K.R."/>
            <person name="Shah K.A."/>
            <person name="Whittaker C.A."/>
            <person name="Wu J."/>
            <person name="Bartlett M.C."/>
            <person name="Ma D."/>
            <person name="Leeson R.L."/>
            <person name="Priest M."/>
            <person name="Young S.K."/>
            <person name="Love J.C."/>
        </authorList>
    </citation>
    <scope>NUCLEOTIDE SEQUENCE [LARGE SCALE GENOMIC DNA]</scope>
    <source>
        <strain evidence="12 13">ATCC 28485</strain>
    </source>
</reference>
<proteinExistence type="predicted"/>
<dbReference type="GO" id="GO:0032865">
    <property type="term" value="C:ERMES complex"/>
    <property type="evidence" value="ECO:0007669"/>
    <property type="project" value="TreeGrafter"/>
</dbReference>
<evidence type="ECO:0000313" key="12">
    <source>
        <dbReference type="EMBL" id="ANZ76082.1"/>
    </source>
</evidence>
<keyword evidence="4" id="KW-0256">Endoplasmic reticulum</keyword>
<dbReference type="GO" id="GO:0005789">
    <property type="term" value="C:endoplasmic reticulum membrane"/>
    <property type="evidence" value="ECO:0007669"/>
    <property type="project" value="UniProtKB-SubCell"/>
</dbReference>
<keyword evidence="7" id="KW-0446">Lipid-binding</keyword>
<dbReference type="PANTHER" id="PTHR13466">
    <property type="entry name" value="TEX2 PROTEIN-RELATED"/>
    <property type="match status" value="1"/>
</dbReference>
<keyword evidence="13" id="KW-1185">Reference proteome</keyword>
<feature type="compositionally biased region" description="Basic and acidic residues" evidence="9">
    <location>
        <begin position="630"/>
        <end position="639"/>
    </location>
</feature>
<dbReference type="Pfam" id="PF15413">
    <property type="entry name" value="PH_11"/>
    <property type="match status" value="1"/>
</dbReference>
<feature type="transmembrane region" description="Helical" evidence="10">
    <location>
        <begin position="6"/>
        <end position="28"/>
    </location>
</feature>
<gene>
    <name evidence="12" type="ORF">ATY40_BA7502188</name>
</gene>
<dbReference type="GO" id="GO:1990456">
    <property type="term" value="P:mitochondrion-endoplasmic reticulum membrane tethering"/>
    <property type="evidence" value="ECO:0007669"/>
    <property type="project" value="TreeGrafter"/>
</dbReference>